<dbReference type="AlphaFoldDB" id="A0A6B0UFP6"/>
<evidence type="ECO:0000313" key="2">
    <source>
        <dbReference type="EMBL" id="MXU88500.1"/>
    </source>
</evidence>
<dbReference type="EMBL" id="GIFC01006417">
    <property type="protein sequence ID" value="MXU88500.1"/>
    <property type="molecule type" value="Transcribed_RNA"/>
</dbReference>
<reference evidence="2" key="1">
    <citation type="submission" date="2019-12" db="EMBL/GenBank/DDBJ databases">
        <title>An insight into the sialome of adult female Ixodes ricinus ticks feeding for 6 days.</title>
        <authorList>
            <person name="Perner J."/>
            <person name="Ribeiro J.M.C."/>
        </authorList>
    </citation>
    <scope>NUCLEOTIDE SEQUENCE</scope>
    <source>
        <strain evidence="2">Semi-engorged</strain>
        <tissue evidence="2">Salivary glands</tissue>
    </source>
</reference>
<proteinExistence type="predicted"/>
<organism evidence="2">
    <name type="scientific">Ixodes ricinus</name>
    <name type="common">Common tick</name>
    <name type="synonym">Acarus ricinus</name>
    <dbReference type="NCBI Taxonomy" id="34613"/>
    <lineage>
        <taxon>Eukaryota</taxon>
        <taxon>Metazoa</taxon>
        <taxon>Ecdysozoa</taxon>
        <taxon>Arthropoda</taxon>
        <taxon>Chelicerata</taxon>
        <taxon>Arachnida</taxon>
        <taxon>Acari</taxon>
        <taxon>Parasitiformes</taxon>
        <taxon>Ixodida</taxon>
        <taxon>Ixodoidea</taxon>
        <taxon>Ixodidae</taxon>
        <taxon>Ixodinae</taxon>
        <taxon>Ixodes</taxon>
    </lineage>
</organism>
<feature type="chain" id="PRO_5025397817" evidence="1">
    <location>
        <begin position="22"/>
        <end position="102"/>
    </location>
</feature>
<evidence type="ECO:0000256" key="1">
    <source>
        <dbReference type="SAM" id="SignalP"/>
    </source>
</evidence>
<name>A0A6B0UFP6_IXORI</name>
<keyword evidence="1" id="KW-0732">Signal</keyword>
<feature type="signal peptide" evidence="1">
    <location>
        <begin position="1"/>
        <end position="21"/>
    </location>
</feature>
<accession>A0A6B0UFP6</accession>
<protein>
    <submittedName>
        <fullName evidence="2">Putative secreted protein</fullName>
    </submittedName>
</protein>
<sequence length="102" mass="11641">MLLCFVFVSFCSFFCFCCLKCQNSFIFSSHNYPQGTLQLAIYLGAALSRVCNERSVFLGCFPSPRYPKEHAHAHNIRSGRICKPSHHIQIAIRTNTPHHAQH</sequence>